<evidence type="ECO:0000256" key="1">
    <source>
        <dbReference type="ARBA" id="ARBA00022475"/>
    </source>
</evidence>
<comment type="subcellular location">
    <subcellularLocation>
        <location evidence="10">Cell membrane</location>
        <topology evidence="10">Peripheral membrane protein</topology>
        <orientation evidence="10">Cytoplasmic side</orientation>
    </subcellularLocation>
</comment>
<feature type="domain" description="Glycosyl transferase family 28 C-terminal" evidence="12">
    <location>
        <begin position="196"/>
        <end position="356"/>
    </location>
</feature>
<feature type="binding site" evidence="10">
    <location>
        <position position="202"/>
    </location>
    <ligand>
        <name>UDP-N-acetyl-alpha-D-glucosamine</name>
        <dbReference type="ChEBI" id="CHEBI:57705"/>
    </ligand>
</feature>
<keyword evidence="8 10" id="KW-0131">Cell cycle</keyword>
<evidence type="ECO:0000256" key="9">
    <source>
        <dbReference type="ARBA" id="ARBA00023316"/>
    </source>
</evidence>
<dbReference type="Gene3D" id="3.40.50.2000">
    <property type="entry name" value="Glycogen Phosphorylase B"/>
    <property type="match status" value="2"/>
</dbReference>
<evidence type="ECO:0000259" key="11">
    <source>
        <dbReference type="Pfam" id="PF03033"/>
    </source>
</evidence>
<dbReference type="InterPro" id="IPR004276">
    <property type="entry name" value="GlycoTrans_28_N"/>
</dbReference>
<evidence type="ECO:0000256" key="6">
    <source>
        <dbReference type="ARBA" id="ARBA00022984"/>
    </source>
</evidence>
<comment type="function">
    <text evidence="10">Cell wall formation. Catalyzes the transfer of a GlcNAc subunit on undecaprenyl-pyrophosphoryl-MurNAc-pentapeptide (lipid intermediate I) to form undecaprenyl-pyrophosphoryl-MurNAc-(pentapeptide)GlcNAc (lipid intermediate II).</text>
</comment>
<feature type="binding site" evidence="10">
    <location>
        <position position="134"/>
    </location>
    <ligand>
        <name>UDP-N-acetyl-alpha-D-glucosamine</name>
        <dbReference type="ChEBI" id="CHEBI:57705"/>
    </ligand>
</feature>
<evidence type="ECO:0000259" key="12">
    <source>
        <dbReference type="Pfam" id="PF04101"/>
    </source>
</evidence>
<dbReference type="SUPFAM" id="SSF53756">
    <property type="entry name" value="UDP-Glycosyltransferase/glycogen phosphorylase"/>
    <property type="match status" value="1"/>
</dbReference>
<dbReference type="PANTHER" id="PTHR21015">
    <property type="entry name" value="UDP-N-ACETYLGLUCOSAMINE--N-ACETYLMURAMYL-(PENTAPEPTIDE) PYROPHOSPHORYL-UNDECAPRENOL N-ACETYLGLUCOSAMINE TRANSFERASE 1"/>
    <property type="match status" value="1"/>
</dbReference>
<gene>
    <name evidence="10" type="primary">murG</name>
    <name evidence="13" type="ORF">C8R14_10836</name>
</gene>
<dbReference type="GO" id="GO:0016740">
    <property type="term" value="F:transferase activity"/>
    <property type="evidence" value="ECO:0007669"/>
    <property type="project" value="UniProtKB-KW"/>
</dbReference>
<comment type="pathway">
    <text evidence="10">Cell wall biogenesis; peptidoglycan biosynthesis.</text>
</comment>
<evidence type="ECO:0000313" key="13">
    <source>
        <dbReference type="EMBL" id="PXV82325.1"/>
    </source>
</evidence>
<dbReference type="CDD" id="cd03785">
    <property type="entry name" value="GT28_MurG"/>
    <property type="match status" value="1"/>
</dbReference>
<dbReference type="InterPro" id="IPR007235">
    <property type="entry name" value="Glyco_trans_28_C"/>
</dbReference>
<feature type="binding site" evidence="10">
    <location>
        <begin position="22"/>
        <end position="24"/>
    </location>
    <ligand>
        <name>UDP-N-acetyl-alpha-D-glucosamine</name>
        <dbReference type="ChEBI" id="CHEBI:57705"/>
    </ligand>
</feature>
<dbReference type="Pfam" id="PF03033">
    <property type="entry name" value="Glyco_transf_28"/>
    <property type="match status" value="1"/>
</dbReference>
<comment type="catalytic activity">
    <reaction evidence="10">
        <text>di-trans,octa-cis-undecaprenyl diphospho-N-acetyl-alpha-D-muramoyl-L-alanyl-D-glutamyl-meso-2,6-diaminopimeloyl-D-alanyl-D-alanine + UDP-N-acetyl-alpha-D-glucosamine = di-trans,octa-cis-undecaprenyl diphospho-[N-acetyl-alpha-D-glucosaminyl-(1-&gt;4)]-N-acetyl-alpha-D-muramoyl-L-alanyl-D-glutamyl-meso-2,6-diaminopimeloyl-D-alanyl-D-alanine + UDP + H(+)</text>
        <dbReference type="Rhea" id="RHEA:31227"/>
        <dbReference type="ChEBI" id="CHEBI:15378"/>
        <dbReference type="ChEBI" id="CHEBI:57705"/>
        <dbReference type="ChEBI" id="CHEBI:58223"/>
        <dbReference type="ChEBI" id="CHEBI:61387"/>
        <dbReference type="ChEBI" id="CHEBI:61388"/>
        <dbReference type="EC" id="2.4.1.227"/>
    </reaction>
</comment>
<evidence type="ECO:0000256" key="3">
    <source>
        <dbReference type="ARBA" id="ARBA00022676"/>
    </source>
</evidence>
<proteinExistence type="inferred from homology"/>
<keyword evidence="5 10" id="KW-0133">Cell shape</keyword>
<keyword evidence="3 10" id="KW-0328">Glycosyltransferase</keyword>
<evidence type="ECO:0000256" key="4">
    <source>
        <dbReference type="ARBA" id="ARBA00022679"/>
    </source>
</evidence>
<evidence type="ECO:0000256" key="5">
    <source>
        <dbReference type="ARBA" id="ARBA00022960"/>
    </source>
</evidence>
<keyword evidence="6 10" id="KW-0573">Peptidoglycan synthesis</keyword>
<evidence type="ECO:0000256" key="7">
    <source>
        <dbReference type="ARBA" id="ARBA00023136"/>
    </source>
</evidence>
<comment type="similarity">
    <text evidence="10">Belongs to the glycosyltransferase 28 family. MurG subfamily.</text>
</comment>
<evidence type="ECO:0000313" key="14">
    <source>
        <dbReference type="Proteomes" id="UP000247780"/>
    </source>
</evidence>
<dbReference type="InterPro" id="IPR006009">
    <property type="entry name" value="GlcNAc_MurG"/>
</dbReference>
<dbReference type="Pfam" id="PF04101">
    <property type="entry name" value="Glyco_tran_28_C"/>
    <property type="match status" value="1"/>
</dbReference>
<reference evidence="13 14" key="1">
    <citation type="submission" date="2018-04" db="EMBL/GenBank/DDBJ databases">
        <title>Active sludge and wastewater microbial communities from Klosterneuburg, Austria.</title>
        <authorList>
            <person name="Wagner M."/>
        </authorList>
    </citation>
    <scope>NUCLEOTIDE SEQUENCE [LARGE SCALE GENOMIC DNA]</scope>
    <source>
        <strain evidence="13 14">Nm 57</strain>
    </source>
</reference>
<dbReference type="NCBIfam" id="TIGR01133">
    <property type="entry name" value="murG"/>
    <property type="match status" value="1"/>
</dbReference>
<dbReference type="PANTHER" id="PTHR21015:SF22">
    <property type="entry name" value="GLYCOSYLTRANSFERASE"/>
    <property type="match status" value="1"/>
</dbReference>
<evidence type="ECO:0000256" key="8">
    <source>
        <dbReference type="ARBA" id="ARBA00023306"/>
    </source>
</evidence>
<feature type="binding site" evidence="10">
    <location>
        <position position="174"/>
    </location>
    <ligand>
        <name>UDP-N-acetyl-alpha-D-glucosamine</name>
        <dbReference type="ChEBI" id="CHEBI:57705"/>
    </ligand>
</feature>
<sequence>MAYTTCGVHSLSRTIMIMAGGTGGHVFPGLAVARAMQAEGWRVIWLGTRNGMEATLVPQHGFTIELINFSGLRGKKPVSYLLLPWRLAKACWQSFCILRRQRPQIVLGMGGYPALPGGIMAVLSGKPLLIHEQNRIAGLTNKILAKIASRILLAFPGTITDQAGKIQVTGNPVRTEIAQLPSPEVRYAKRAGKLNILVVGGSLGAQALNTVLPQALSMIPGNQRPFVTHQSGKVHLAALQQAYAEHGVTGNLVAFIEDMAVYYQNCDLVVCRAGALTIAELAAAGVASILVPYPYAVDDHQTANARFLSEHHAAVLWPQSELTANSLAQWLMTCTRTQLQTMAINARMLAMPEAAQSVVTVCQQLIETGP</sequence>
<feature type="domain" description="Glycosyltransferase family 28 N-terminal" evidence="11">
    <location>
        <begin position="15"/>
        <end position="152"/>
    </location>
</feature>
<dbReference type="EMBL" id="QICQ01000008">
    <property type="protein sequence ID" value="PXV82325.1"/>
    <property type="molecule type" value="Genomic_DNA"/>
</dbReference>
<keyword evidence="2 10" id="KW-0132">Cell division</keyword>
<protein>
    <recommendedName>
        <fullName evidence="10">UDP-N-acetylglucosamine--N-acetylmuramyl-(pentapeptide) pyrophosphoryl-undecaprenol N-acetylglucosamine transferase</fullName>
        <ecNumber evidence="10">2.4.1.227</ecNumber>
    </recommendedName>
    <alternativeName>
        <fullName evidence="10">Undecaprenyl-PP-MurNAc-pentapeptide-UDPGlcNAc GlcNAc transferase</fullName>
    </alternativeName>
</protein>
<dbReference type="EC" id="2.4.1.227" evidence="10"/>
<evidence type="ECO:0000256" key="10">
    <source>
        <dbReference type="HAMAP-Rule" id="MF_00033"/>
    </source>
</evidence>
<dbReference type="HAMAP" id="MF_00033">
    <property type="entry name" value="MurG"/>
    <property type="match status" value="1"/>
</dbReference>
<comment type="caution">
    <text evidence="10">Lacks conserved residue(s) required for the propagation of feature annotation.</text>
</comment>
<name>A0ABX5M8K6_9PROT</name>
<keyword evidence="1 10" id="KW-1003">Cell membrane</keyword>
<organism evidence="13 14">
    <name type="scientific">Nitrosomonas eutropha</name>
    <dbReference type="NCBI Taxonomy" id="916"/>
    <lineage>
        <taxon>Bacteria</taxon>
        <taxon>Pseudomonadati</taxon>
        <taxon>Pseudomonadota</taxon>
        <taxon>Betaproteobacteria</taxon>
        <taxon>Nitrosomonadales</taxon>
        <taxon>Nitrosomonadaceae</taxon>
        <taxon>Nitrosomonas</taxon>
    </lineage>
</organism>
<evidence type="ECO:0000256" key="2">
    <source>
        <dbReference type="ARBA" id="ARBA00022618"/>
    </source>
</evidence>
<keyword evidence="7 10" id="KW-0472">Membrane</keyword>
<keyword evidence="9 10" id="KW-0961">Cell wall biogenesis/degradation</keyword>
<comment type="caution">
    <text evidence="13">The sequence shown here is derived from an EMBL/GenBank/DDBJ whole genome shotgun (WGS) entry which is preliminary data.</text>
</comment>
<feature type="binding site" evidence="10">
    <location>
        <position position="301"/>
    </location>
    <ligand>
        <name>UDP-N-acetyl-alpha-D-glucosamine</name>
        <dbReference type="ChEBI" id="CHEBI:57705"/>
    </ligand>
</feature>
<accession>A0ABX5M8K6</accession>
<keyword evidence="4 10" id="KW-0808">Transferase</keyword>
<dbReference type="RefSeq" id="WP_011633374.1">
    <property type="nucleotide sequence ID" value="NZ_FNYF01000008.1"/>
</dbReference>
<dbReference type="Proteomes" id="UP000247780">
    <property type="component" value="Unassembled WGS sequence"/>
</dbReference>
<feature type="binding site" evidence="10">
    <location>
        <position position="256"/>
    </location>
    <ligand>
        <name>UDP-N-acetyl-alpha-D-glucosamine</name>
        <dbReference type="ChEBI" id="CHEBI:57705"/>
    </ligand>
</feature>
<keyword evidence="14" id="KW-1185">Reference proteome</keyword>